<dbReference type="Proteomes" id="UP000321393">
    <property type="component" value="Unassembled WGS sequence"/>
</dbReference>
<dbReference type="GO" id="GO:0006013">
    <property type="term" value="P:mannose metabolic process"/>
    <property type="evidence" value="ECO:0007669"/>
    <property type="project" value="InterPro"/>
</dbReference>
<dbReference type="STRING" id="1194695.A0A5A7T589"/>
<sequence length="253" mass="28348">MSRFTILFPKFPLFPQRLHDLLFRLLANPHSSQVVDEDWLRSSATENLLHSSANEDLLGSSAAQGKLCSSAIVQKFVAHYFCLQQDGRINALYSTPSIYIDAKHAANESWPLKTDDFSRMLIVIMHTGSASLPSRPAFKGYIRMLSGYYLAALQLEFLVGRKSGGPNTFSLDDALGIAQHHDAVIVMFSLHYLVEIVIYGGLVVASGGEEFTNWLLFGFVVNTSDVIILEGLQVYVHDFMEGEKMMRIFNYKT</sequence>
<dbReference type="EMBL" id="SSTE01019222">
    <property type="protein sequence ID" value="KAA0036721.1"/>
    <property type="molecule type" value="Genomic_DNA"/>
</dbReference>
<dbReference type="InterPro" id="IPR050843">
    <property type="entry name" value="Glycosyl_Hydrlase_38"/>
</dbReference>
<evidence type="ECO:0000256" key="1">
    <source>
        <dbReference type="ARBA" id="ARBA00022801"/>
    </source>
</evidence>
<organism evidence="3 4">
    <name type="scientific">Cucumis melo var. makuwa</name>
    <name type="common">Oriental melon</name>
    <dbReference type="NCBI Taxonomy" id="1194695"/>
    <lineage>
        <taxon>Eukaryota</taxon>
        <taxon>Viridiplantae</taxon>
        <taxon>Streptophyta</taxon>
        <taxon>Embryophyta</taxon>
        <taxon>Tracheophyta</taxon>
        <taxon>Spermatophyta</taxon>
        <taxon>Magnoliopsida</taxon>
        <taxon>eudicotyledons</taxon>
        <taxon>Gunneridae</taxon>
        <taxon>Pentapetalae</taxon>
        <taxon>rosids</taxon>
        <taxon>fabids</taxon>
        <taxon>Cucurbitales</taxon>
        <taxon>Cucurbitaceae</taxon>
        <taxon>Benincaseae</taxon>
        <taxon>Cucumis</taxon>
    </lineage>
</organism>
<evidence type="ECO:0000313" key="4">
    <source>
        <dbReference type="Proteomes" id="UP000321393"/>
    </source>
</evidence>
<dbReference type="AlphaFoldDB" id="A0A5A7T589"/>
<dbReference type="Gene3D" id="1.20.1270.50">
    <property type="entry name" value="Glycoside hydrolase family 38, central domain"/>
    <property type="match status" value="1"/>
</dbReference>
<keyword evidence="2" id="KW-0472">Membrane</keyword>
<proteinExistence type="predicted"/>
<keyword evidence="2" id="KW-0812">Transmembrane</keyword>
<dbReference type="OrthoDB" id="1734734at2759"/>
<feature type="transmembrane region" description="Helical" evidence="2">
    <location>
        <begin position="183"/>
        <end position="202"/>
    </location>
</feature>
<keyword evidence="2" id="KW-1133">Transmembrane helix</keyword>
<dbReference type="PANTHER" id="PTHR11607:SF61">
    <property type="entry name" value="ALPHA-MANNOSIDASE"/>
    <property type="match status" value="1"/>
</dbReference>
<evidence type="ECO:0000313" key="3">
    <source>
        <dbReference type="EMBL" id="KAA0036721.1"/>
    </source>
</evidence>
<dbReference type="SUPFAM" id="SSF88688">
    <property type="entry name" value="Families 57/38 glycoside transferase middle domain"/>
    <property type="match status" value="1"/>
</dbReference>
<feature type="transmembrane region" description="Helical" evidence="2">
    <location>
        <begin position="214"/>
        <end position="236"/>
    </location>
</feature>
<dbReference type="InterPro" id="IPR028995">
    <property type="entry name" value="Glyco_hydro_57/38_cen_sf"/>
</dbReference>
<gene>
    <name evidence="3" type="ORF">E6C27_scaffold1244G00050</name>
</gene>
<evidence type="ECO:0000256" key="2">
    <source>
        <dbReference type="SAM" id="Phobius"/>
    </source>
</evidence>
<keyword evidence="1" id="KW-0378">Hydrolase</keyword>
<name>A0A5A7T589_CUCMM</name>
<dbReference type="InterPro" id="IPR037094">
    <property type="entry name" value="Glyco_hydro_38_cen_sf"/>
</dbReference>
<protein>
    <submittedName>
        <fullName evidence="3">Alpha-mannosidase</fullName>
    </submittedName>
</protein>
<dbReference type="PANTHER" id="PTHR11607">
    <property type="entry name" value="ALPHA-MANNOSIDASE"/>
    <property type="match status" value="1"/>
</dbReference>
<comment type="caution">
    <text evidence="3">The sequence shown here is derived from an EMBL/GenBank/DDBJ whole genome shotgun (WGS) entry which is preliminary data.</text>
</comment>
<accession>A0A5A7T589</accession>
<dbReference type="GO" id="GO:0004559">
    <property type="term" value="F:alpha-mannosidase activity"/>
    <property type="evidence" value="ECO:0007669"/>
    <property type="project" value="InterPro"/>
</dbReference>
<reference evidence="3 4" key="1">
    <citation type="submission" date="2019-08" db="EMBL/GenBank/DDBJ databases">
        <title>Draft genome sequences of two oriental melons (Cucumis melo L. var makuwa).</title>
        <authorList>
            <person name="Kwon S.-Y."/>
        </authorList>
    </citation>
    <scope>NUCLEOTIDE SEQUENCE [LARGE SCALE GENOMIC DNA]</scope>
    <source>
        <strain evidence="4">cv. SW 3</strain>
        <tissue evidence="3">Leaf</tissue>
    </source>
</reference>